<name>A0AAV3NVN6_LITER</name>
<evidence type="ECO:0000313" key="2">
    <source>
        <dbReference type="EMBL" id="GAA0141777.1"/>
    </source>
</evidence>
<dbReference type="Pfam" id="PF03732">
    <property type="entry name" value="Retrotrans_gag"/>
    <property type="match status" value="1"/>
</dbReference>
<keyword evidence="3" id="KW-1185">Reference proteome</keyword>
<evidence type="ECO:0000259" key="1">
    <source>
        <dbReference type="Pfam" id="PF03732"/>
    </source>
</evidence>
<organism evidence="2 3">
    <name type="scientific">Lithospermum erythrorhizon</name>
    <name type="common">Purple gromwell</name>
    <name type="synonym">Lithospermum officinale var. erythrorhizon</name>
    <dbReference type="NCBI Taxonomy" id="34254"/>
    <lineage>
        <taxon>Eukaryota</taxon>
        <taxon>Viridiplantae</taxon>
        <taxon>Streptophyta</taxon>
        <taxon>Embryophyta</taxon>
        <taxon>Tracheophyta</taxon>
        <taxon>Spermatophyta</taxon>
        <taxon>Magnoliopsida</taxon>
        <taxon>eudicotyledons</taxon>
        <taxon>Gunneridae</taxon>
        <taxon>Pentapetalae</taxon>
        <taxon>asterids</taxon>
        <taxon>lamiids</taxon>
        <taxon>Boraginales</taxon>
        <taxon>Boraginaceae</taxon>
        <taxon>Boraginoideae</taxon>
        <taxon>Lithospermeae</taxon>
        <taxon>Lithospermum</taxon>
    </lineage>
</organism>
<comment type="caution">
    <text evidence="2">The sequence shown here is derived from an EMBL/GenBank/DDBJ whole genome shotgun (WGS) entry which is preliminary data.</text>
</comment>
<dbReference type="Proteomes" id="UP001454036">
    <property type="component" value="Unassembled WGS sequence"/>
</dbReference>
<sequence length="131" mass="15258">MEALERDMILITQGGLSVDKYERRFSELCRLLPAVYPTEEQKINRFRVGLTWEIRHQVSLLTFTSMHELRNPVLKVEMELAEPEAWGMKRVRQETFTTGGSSSSRFQRRTFQTPQGYSDINNHSTILHLGT</sequence>
<gene>
    <name evidence="2" type="ORF">LIER_35457</name>
</gene>
<proteinExistence type="predicted"/>
<dbReference type="InterPro" id="IPR005162">
    <property type="entry name" value="Retrotrans_gag_dom"/>
</dbReference>
<feature type="domain" description="Retrotransposon gag" evidence="1">
    <location>
        <begin position="2"/>
        <end position="51"/>
    </location>
</feature>
<accession>A0AAV3NVN6</accession>
<dbReference type="EMBL" id="BAABME010015553">
    <property type="protein sequence ID" value="GAA0141777.1"/>
    <property type="molecule type" value="Genomic_DNA"/>
</dbReference>
<reference evidence="2 3" key="1">
    <citation type="submission" date="2024-01" db="EMBL/GenBank/DDBJ databases">
        <title>The complete chloroplast genome sequence of Lithospermum erythrorhizon: insights into the phylogenetic relationship among Boraginaceae species and the maternal lineages of purple gromwells.</title>
        <authorList>
            <person name="Okada T."/>
            <person name="Watanabe K."/>
        </authorList>
    </citation>
    <scope>NUCLEOTIDE SEQUENCE [LARGE SCALE GENOMIC DNA]</scope>
</reference>
<protein>
    <recommendedName>
        <fullName evidence="1">Retrotransposon gag domain-containing protein</fullName>
    </recommendedName>
</protein>
<evidence type="ECO:0000313" key="3">
    <source>
        <dbReference type="Proteomes" id="UP001454036"/>
    </source>
</evidence>
<dbReference type="AlphaFoldDB" id="A0AAV3NVN6"/>